<keyword evidence="4" id="KW-1185">Reference proteome</keyword>
<dbReference type="InterPro" id="IPR000014">
    <property type="entry name" value="PAS"/>
</dbReference>
<dbReference type="Gene3D" id="3.20.20.450">
    <property type="entry name" value="EAL domain"/>
    <property type="match status" value="1"/>
</dbReference>
<feature type="domain" description="EAL" evidence="1">
    <location>
        <begin position="488"/>
        <end position="741"/>
    </location>
</feature>
<dbReference type="PROSITE" id="PS50887">
    <property type="entry name" value="GGDEF"/>
    <property type="match status" value="1"/>
</dbReference>
<sequence length="754" mass="86132">MLNQEDNFITRSKQLCEESGMDPNVMSRPKVFLTENELAEKRKSYSEILSVVSFFSNKLLNSLEGTPILVVISDANGYLLDIDGDESIKATTEQFGIILGSQFTQEDTGTNVVSLTLQQKHPISLIGEDHYHKSLQNIACYGDTFQYTDEKNLLGSVSIMMPIQFQNPLFLTMLSQAVDSIERELLLRKQNRKLDIMNQIMLSRTSNGIVITDENGITTEFNDFAQQISNNSKDSVIGKNIYESQLTGDYFKKVLEQEKTFKNEVIKFTNQQGERTVCLFDAQPIYEEGKMVGAFGQFRDISVRYSLQEKYNYLAYHDDLTNLANRRYIKKEVETLIDEIKSGYQRNLAILFLDLDRFKIINDNFGHSNGDILLTEVSKRLSKCLGENDLLARMGGDEFIFLLKDFEDFSYVTEKAGEILAQFNEPFQVAANELHTTASIGIAIYPDYPITPEQLMVYADNAMYQAKSQGKNRYAVYTSELLVDSVEELQLEADLRKALDQNEFVLHYQPQINNKTGKIVGLEALIRWQHPKLGLLYPGKFIKLAEDSGLITQIGEWVIKEACTQNKKWQEDGWEPIKIAVNLSTQQFLTQDLVKFMEGVLNEAGLDPKYLVVEITEYMAMEYDYSLKVLQQLKALGICISIDDFGTGYSSLKYLKDFPVDYIKIDKSFVGEIIEDNNDAVIVKAIITLAHNLSMEVIAEGVETKAQLEFLQQYHCDKTQGYFFSKAISAEEFEQDYHTLQKQIKSKNERIMDK</sequence>
<dbReference type="AlphaFoldDB" id="A0A1H0YS39"/>
<evidence type="ECO:0000259" key="1">
    <source>
        <dbReference type="PROSITE" id="PS50883"/>
    </source>
</evidence>
<dbReference type="Proteomes" id="UP000199444">
    <property type="component" value="Unassembled WGS sequence"/>
</dbReference>
<dbReference type="RefSeq" id="WP_092491673.1">
    <property type="nucleotide sequence ID" value="NZ_FNKD01000001.1"/>
</dbReference>
<dbReference type="InterPro" id="IPR035965">
    <property type="entry name" value="PAS-like_dom_sf"/>
</dbReference>
<dbReference type="Gene3D" id="3.30.450.40">
    <property type="match status" value="1"/>
</dbReference>
<evidence type="ECO:0000313" key="3">
    <source>
        <dbReference type="EMBL" id="SDQ18042.1"/>
    </source>
</evidence>
<proteinExistence type="predicted"/>
<reference evidence="3 4" key="1">
    <citation type="submission" date="2016-10" db="EMBL/GenBank/DDBJ databases">
        <authorList>
            <person name="de Groot N.N."/>
        </authorList>
    </citation>
    <scope>NUCLEOTIDE SEQUENCE [LARGE SCALE GENOMIC DNA]</scope>
    <source>
        <strain evidence="3 4">CGMCC 1.10449</strain>
    </source>
</reference>
<dbReference type="FunFam" id="3.30.70.270:FF:000001">
    <property type="entry name" value="Diguanylate cyclase domain protein"/>
    <property type="match status" value="1"/>
</dbReference>
<dbReference type="CDD" id="cd01948">
    <property type="entry name" value="EAL"/>
    <property type="match status" value="1"/>
</dbReference>
<dbReference type="Gene3D" id="3.30.70.270">
    <property type="match status" value="1"/>
</dbReference>
<dbReference type="NCBIfam" id="TIGR00254">
    <property type="entry name" value="GGDEF"/>
    <property type="match status" value="1"/>
</dbReference>
<dbReference type="InterPro" id="IPR052155">
    <property type="entry name" value="Biofilm_reg_signaling"/>
</dbReference>
<dbReference type="InterPro" id="IPR013767">
    <property type="entry name" value="PAS_fold"/>
</dbReference>
<dbReference type="GO" id="GO:0006355">
    <property type="term" value="P:regulation of DNA-templated transcription"/>
    <property type="evidence" value="ECO:0007669"/>
    <property type="project" value="InterPro"/>
</dbReference>
<dbReference type="CDD" id="cd00130">
    <property type="entry name" value="PAS"/>
    <property type="match status" value="1"/>
</dbReference>
<dbReference type="InterPro" id="IPR029016">
    <property type="entry name" value="GAF-like_dom_sf"/>
</dbReference>
<dbReference type="Pfam" id="PF00989">
    <property type="entry name" value="PAS"/>
    <property type="match status" value="1"/>
</dbReference>
<accession>A0A1H0YS39</accession>
<dbReference type="SUPFAM" id="SSF141868">
    <property type="entry name" value="EAL domain-like"/>
    <property type="match status" value="1"/>
</dbReference>
<protein>
    <submittedName>
        <fullName evidence="3">PAS domain S-box-containing protein/diguanylate cyclase (GGDEF) domain-containing protein</fullName>
    </submittedName>
</protein>
<dbReference type="PROSITE" id="PS50883">
    <property type="entry name" value="EAL"/>
    <property type="match status" value="1"/>
</dbReference>
<dbReference type="FunFam" id="3.20.20.450:FF:000001">
    <property type="entry name" value="Cyclic di-GMP phosphodiesterase yahA"/>
    <property type="match status" value="1"/>
</dbReference>
<dbReference type="InterPro" id="IPR000160">
    <property type="entry name" value="GGDEF_dom"/>
</dbReference>
<dbReference type="NCBIfam" id="TIGR00229">
    <property type="entry name" value="sensory_box"/>
    <property type="match status" value="1"/>
</dbReference>
<dbReference type="InterPro" id="IPR035919">
    <property type="entry name" value="EAL_sf"/>
</dbReference>
<dbReference type="SUPFAM" id="SSF55073">
    <property type="entry name" value="Nucleotide cyclase"/>
    <property type="match status" value="1"/>
</dbReference>
<evidence type="ECO:0000259" key="2">
    <source>
        <dbReference type="PROSITE" id="PS50887"/>
    </source>
</evidence>
<dbReference type="CDD" id="cd01949">
    <property type="entry name" value="GGDEF"/>
    <property type="match status" value="1"/>
</dbReference>
<dbReference type="Pfam" id="PF00990">
    <property type="entry name" value="GGDEF"/>
    <property type="match status" value="1"/>
</dbReference>
<dbReference type="SUPFAM" id="SSF55785">
    <property type="entry name" value="PYP-like sensor domain (PAS domain)"/>
    <property type="match status" value="1"/>
</dbReference>
<dbReference type="PANTHER" id="PTHR44757:SF2">
    <property type="entry name" value="BIOFILM ARCHITECTURE MAINTENANCE PROTEIN MBAA"/>
    <property type="match status" value="1"/>
</dbReference>
<name>A0A1H0YS39_9BACI</name>
<dbReference type="InterPro" id="IPR001633">
    <property type="entry name" value="EAL_dom"/>
</dbReference>
<dbReference type="InterPro" id="IPR043128">
    <property type="entry name" value="Rev_trsase/Diguanyl_cyclase"/>
</dbReference>
<dbReference type="SMART" id="SM00267">
    <property type="entry name" value="GGDEF"/>
    <property type="match status" value="1"/>
</dbReference>
<evidence type="ECO:0000313" key="4">
    <source>
        <dbReference type="Proteomes" id="UP000199444"/>
    </source>
</evidence>
<feature type="domain" description="GGDEF" evidence="2">
    <location>
        <begin position="346"/>
        <end position="479"/>
    </location>
</feature>
<dbReference type="Pfam" id="PF00563">
    <property type="entry name" value="EAL"/>
    <property type="match status" value="1"/>
</dbReference>
<dbReference type="STRING" id="553311.SAMN05216231_0825"/>
<dbReference type="Gene3D" id="3.30.450.20">
    <property type="entry name" value="PAS domain"/>
    <property type="match status" value="1"/>
</dbReference>
<dbReference type="PANTHER" id="PTHR44757">
    <property type="entry name" value="DIGUANYLATE CYCLASE DGCP"/>
    <property type="match status" value="1"/>
</dbReference>
<dbReference type="InterPro" id="IPR029787">
    <property type="entry name" value="Nucleotide_cyclase"/>
</dbReference>
<dbReference type="EMBL" id="FNKD01000001">
    <property type="protein sequence ID" value="SDQ18042.1"/>
    <property type="molecule type" value="Genomic_DNA"/>
</dbReference>
<gene>
    <name evidence="3" type="ORF">SAMN05216231_0825</name>
</gene>
<organism evidence="3 4">
    <name type="scientific">Virgibacillus salinus</name>
    <dbReference type="NCBI Taxonomy" id="553311"/>
    <lineage>
        <taxon>Bacteria</taxon>
        <taxon>Bacillati</taxon>
        <taxon>Bacillota</taxon>
        <taxon>Bacilli</taxon>
        <taxon>Bacillales</taxon>
        <taxon>Bacillaceae</taxon>
        <taxon>Virgibacillus</taxon>
    </lineage>
</organism>
<dbReference type="SMART" id="SM00052">
    <property type="entry name" value="EAL"/>
    <property type="match status" value="1"/>
</dbReference>